<accession>A0AA88RCM1</accession>
<protein>
    <submittedName>
        <fullName evidence="1">Uncharacterized protein</fullName>
    </submittedName>
</protein>
<evidence type="ECO:0000313" key="1">
    <source>
        <dbReference type="EMBL" id="KAK2983708.1"/>
    </source>
</evidence>
<dbReference type="EMBL" id="JAVXUO010001308">
    <property type="protein sequence ID" value="KAK2983708.1"/>
    <property type="molecule type" value="Genomic_DNA"/>
</dbReference>
<proteinExistence type="predicted"/>
<dbReference type="GO" id="GO:0046982">
    <property type="term" value="F:protein heterodimerization activity"/>
    <property type="evidence" value="ECO:0007669"/>
    <property type="project" value="InterPro"/>
</dbReference>
<name>A0AA88RCM1_9ASTE</name>
<evidence type="ECO:0000313" key="2">
    <source>
        <dbReference type="Proteomes" id="UP001187471"/>
    </source>
</evidence>
<dbReference type="SUPFAM" id="SSF47113">
    <property type="entry name" value="Histone-fold"/>
    <property type="match status" value="1"/>
</dbReference>
<dbReference type="Proteomes" id="UP001187471">
    <property type="component" value="Unassembled WGS sequence"/>
</dbReference>
<comment type="caution">
    <text evidence="1">The sequence shown here is derived from an EMBL/GenBank/DDBJ whole genome shotgun (WGS) entry which is preliminary data.</text>
</comment>
<feature type="non-terminal residue" evidence="1">
    <location>
        <position position="100"/>
    </location>
</feature>
<organism evidence="1 2">
    <name type="scientific">Escallonia rubra</name>
    <dbReference type="NCBI Taxonomy" id="112253"/>
    <lineage>
        <taxon>Eukaryota</taxon>
        <taxon>Viridiplantae</taxon>
        <taxon>Streptophyta</taxon>
        <taxon>Embryophyta</taxon>
        <taxon>Tracheophyta</taxon>
        <taxon>Spermatophyta</taxon>
        <taxon>Magnoliopsida</taxon>
        <taxon>eudicotyledons</taxon>
        <taxon>Gunneridae</taxon>
        <taxon>Pentapetalae</taxon>
        <taxon>asterids</taxon>
        <taxon>campanulids</taxon>
        <taxon>Escalloniales</taxon>
        <taxon>Escalloniaceae</taxon>
        <taxon>Escallonia</taxon>
    </lineage>
</organism>
<dbReference type="AlphaFoldDB" id="A0AA88RCM1"/>
<dbReference type="Gene3D" id="1.10.20.10">
    <property type="entry name" value="Histone, subunit A"/>
    <property type="match status" value="1"/>
</dbReference>
<gene>
    <name evidence="1" type="ORF">RJ640_001451</name>
</gene>
<keyword evidence="2" id="KW-1185">Reference proteome</keyword>
<sequence length="100" mass="11212">EASNKYQCEKRNTINGDDILWAITNLGFSTSIHLNTILTRDMINVPKQLPLSSSNSNAESIQTKLGFTLLTNNVYSFTNLMPQSVFVSNDQSYLLLPSRL</sequence>
<dbReference type="InterPro" id="IPR009072">
    <property type="entry name" value="Histone-fold"/>
</dbReference>
<reference evidence="1" key="1">
    <citation type="submission" date="2022-12" db="EMBL/GenBank/DDBJ databases">
        <title>Draft genome assemblies for two species of Escallonia (Escalloniales).</title>
        <authorList>
            <person name="Chanderbali A."/>
            <person name="Dervinis C."/>
            <person name="Anghel I."/>
            <person name="Soltis D."/>
            <person name="Soltis P."/>
            <person name="Zapata F."/>
        </authorList>
    </citation>
    <scope>NUCLEOTIDE SEQUENCE</scope>
    <source>
        <strain evidence="1">UCBG92.1500</strain>
        <tissue evidence="1">Leaf</tissue>
    </source>
</reference>